<evidence type="ECO:0000313" key="3">
    <source>
        <dbReference type="Proteomes" id="UP000299102"/>
    </source>
</evidence>
<evidence type="ECO:0000256" key="1">
    <source>
        <dbReference type="SAM" id="MobiDB-lite"/>
    </source>
</evidence>
<dbReference type="Proteomes" id="UP000299102">
    <property type="component" value="Unassembled WGS sequence"/>
</dbReference>
<comment type="caution">
    <text evidence="2">The sequence shown here is derived from an EMBL/GenBank/DDBJ whole genome shotgun (WGS) entry which is preliminary data.</text>
</comment>
<proteinExistence type="predicted"/>
<dbReference type="EMBL" id="BGZK01000041">
    <property type="protein sequence ID" value="GBP10611.1"/>
    <property type="molecule type" value="Genomic_DNA"/>
</dbReference>
<dbReference type="AlphaFoldDB" id="A0A4C1TBC1"/>
<organism evidence="2 3">
    <name type="scientific">Eumeta variegata</name>
    <name type="common">Bagworm moth</name>
    <name type="synonym">Eumeta japonica</name>
    <dbReference type="NCBI Taxonomy" id="151549"/>
    <lineage>
        <taxon>Eukaryota</taxon>
        <taxon>Metazoa</taxon>
        <taxon>Ecdysozoa</taxon>
        <taxon>Arthropoda</taxon>
        <taxon>Hexapoda</taxon>
        <taxon>Insecta</taxon>
        <taxon>Pterygota</taxon>
        <taxon>Neoptera</taxon>
        <taxon>Endopterygota</taxon>
        <taxon>Lepidoptera</taxon>
        <taxon>Glossata</taxon>
        <taxon>Ditrysia</taxon>
        <taxon>Tineoidea</taxon>
        <taxon>Psychidae</taxon>
        <taxon>Oiketicinae</taxon>
        <taxon>Eumeta</taxon>
    </lineage>
</organism>
<protein>
    <submittedName>
        <fullName evidence="2">Uncharacterized protein</fullName>
    </submittedName>
</protein>
<accession>A0A4C1TBC1</accession>
<reference evidence="2 3" key="1">
    <citation type="journal article" date="2019" name="Commun. Biol.">
        <title>The bagworm genome reveals a unique fibroin gene that provides high tensile strength.</title>
        <authorList>
            <person name="Kono N."/>
            <person name="Nakamura H."/>
            <person name="Ohtoshi R."/>
            <person name="Tomita M."/>
            <person name="Numata K."/>
            <person name="Arakawa K."/>
        </authorList>
    </citation>
    <scope>NUCLEOTIDE SEQUENCE [LARGE SCALE GENOMIC DNA]</scope>
</reference>
<gene>
    <name evidence="2" type="ORF">EVAR_76429_1</name>
</gene>
<name>A0A4C1TBC1_EUMVA</name>
<evidence type="ECO:0000313" key="2">
    <source>
        <dbReference type="EMBL" id="GBP10611.1"/>
    </source>
</evidence>
<keyword evidence="3" id="KW-1185">Reference proteome</keyword>
<feature type="region of interest" description="Disordered" evidence="1">
    <location>
        <begin position="45"/>
        <end position="71"/>
    </location>
</feature>
<sequence length="150" mass="16467">MQFIKKQLQPLSCSPQCTRNKDTGGPPTCILCKQKGHTDHYLKYARAPKEPPPPSPPALEKATPRRAPARALSATLSYARTAAGSRSVPSAVKQNQSSTADDLKQLMSIIPIIDTNELAPLAKKLLATSIPDGKINFTHRTRLTRRDDRK</sequence>